<dbReference type="AlphaFoldDB" id="A0A931A6U4"/>
<name>A0A931A6U4_9ACTN</name>
<evidence type="ECO:0000313" key="3">
    <source>
        <dbReference type="EMBL" id="MBF8185754.1"/>
    </source>
</evidence>
<dbReference type="SUPFAM" id="SSF54909">
    <property type="entry name" value="Dimeric alpha+beta barrel"/>
    <property type="match status" value="1"/>
</dbReference>
<dbReference type="InterPro" id="IPR005545">
    <property type="entry name" value="YCII"/>
</dbReference>
<dbReference type="Pfam" id="PF03795">
    <property type="entry name" value="YCII"/>
    <property type="match status" value="1"/>
</dbReference>
<comment type="caution">
    <text evidence="3">The sequence shown here is derived from an EMBL/GenBank/DDBJ whole genome shotgun (WGS) entry which is preliminary data.</text>
</comment>
<gene>
    <name evidence="3" type="ORF">ITP53_08370</name>
</gene>
<feature type="domain" description="YCII-related" evidence="2">
    <location>
        <begin position="17"/>
        <end position="86"/>
    </location>
</feature>
<dbReference type="EMBL" id="JADOGI010000017">
    <property type="protein sequence ID" value="MBF8185754.1"/>
    <property type="molecule type" value="Genomic_DNA"/>
</dbReference>
<proteinExistence type="inferred from homology"/>
<keyword evidence="4" id="KW-1185">Reference proteome</keyword>
<dbReference type="PANTHER" id="PTHR35174">
    <property type="entry name" value="BLL7171 PROTEIN-RELATED"/>
    <property type="match status" value="1"/>
</dbReference>
<reference evidence="3" key="1">
    <citation type="submission" date="2020-11" db="EMBL/GenBank/DDBJ databases">
        <title>Whole-genome analyses of Nonomuraea sp. K274.</title>
        <authorList>
            <person name="Veyisoglu A."/>
        </authorList>
    </citation>
    <scope>NUCLEOTIDE SEQUENCE</scope>
    <source>
        <strain evidence="3">K274</strain>
    </source>
</reference>
<dbReference type="PANTHER" id="PTHR35174:SF3">
    <property type="entry name" value="BLL7171 PROTEIN"/>
    <property type="match status" value="1"/>
</dbReference>
<dbReference type="InterPro" id="IPR011008">
    <property type="entry name" value="Dimeric_a/b-barrel"/>
</dbReference>
<dbReference type="RefSeq" id="WP_195894728.1">
    <property type="nucleotide sequence ID" value="NZ_JADOGI010000017.1"/>
</dbReference>
<dbReference type="Gene3D" id="3.30.70.1060">
    <property type="entry name" value="Dimeric alpha+beta barrel"/>
    <property type="match status" value="1"/>
</dbReference>
<evidence type="ECO:0000313" key="4">
    <source>
        <dbReference type="Proteomes" id="UP000605361"/>
    </source>
</evidence>
<sequence>MKFVLNLYLDSALPGLDHEEFLTAARQAGELIGGHAFADPSISVAVRVRDGSVTVTEGPYLQTPEHVAGQYVVDCESRERALELAALIQDAGIEVRPLMDSSGLEM</sequence>
<organism evidence="3 4">
    <name type="scientific">Nonomuraea cypriaca</name>
    <dbReference type="NCBI Taxonomy" id="1187855"/>
    <lineage>
        <taxon>Bacteria</taxon>
        <taxon>Bacillati</taxon>
        <taxon>Actinomycetota</taxon>
        <taxon>Actinomycetes</taxon>
        <taxon>Streptosporangiales</taxon>
        <taxon>Streptosporangiaceae</taxon>
        <taxon>Nonomuraea</taxon>
    </lineage>
</organism>
<protein>
    <recommendedName>
        <fullName evidence="2">YCII-related domain-containing protein</fullName>
    </recommendedName>
</protein>
<evidence type="ECO:0000259" key="2">
    <source>
        <dbReference type="Pfam" id="PF03795"/>
    </source>
</evidence>
<accession>A0A931A6U4</accession>
<dbReference type="Proteomes" id="UP000605361">
    <property type="component" value="Unassembled WGS sequence"/>
</dbReference>
<evidence type="ECO:0000256" key="1">
    <source>
        <dbReference type="ARBA" id="ARBA00007689"/>
    </source>
</evidence>
<comment type="similarity">
    <text evidence="1">Belongs to the YciI family.</text>
</comment>